<evidence type="ECO:0000259" key="5">
    <source>
        <dbReference type="PROSITE" id="PS51007"/>
    </source>
</evidence>
<dbReference type="GO" id="GO:0020037">
    <property type="term" value="F:heme binding"/>
    <property type="evidence" value="ECO:0007669"/>
    <property type="project" value="InterPro"/>
</dbReference>
<dbReference type="Proteomes" id="UP000199306">
    <property type="component" value="Unassembled WGS sequence"/>
</dbReference>
<evidence type="ECO:0000256" key="3">
    <source>
        <dbReference type="ARBA" id="ARBA00023004"/>
    </source>
</evidence>
<dbReference type="GO" id="GO:0009055">
    <property type="term" value="F:electron transfer activity"/>
    <property type="evidence" value="ECO:0007669"/>
    <property type="project" value="InterPro"/>
</dbReference>
<evidence type="ECO:0000256" key="1">
    <source>
        <dbReference type="ARBA" id="ARBA00022617"/>
    </source>
</evidence>
<organism evidence="6 7">
    <name type="scientific">Pseudarcicella hirudinis</name>
    <dbReference type="NCBI Taxonomy" id="1079859"/>
    <lineage>
        <taxon>Bacteria</taxon>
        <taxon>Pseudomonadati</taxon>
        <taxon>Bacteroidota</taxon>
        <taxon>Cytophagia</taxon>
        <taxon>Cytophagales</taxon>
        <taxon>Flectobacillaceae</taxon>
        <taxon>Pseudarcicella</taxon>
    </lineage>
</organism>
<gene>
    <name evidence="6" type="ORF">SAMN04515674_11238</name>
</gene>
<dbReference type="Gene3D" id="1.10.760.10">
    <property type="entry name" value="Cytochrome c-like domain"/>
    <property type="match status" value="1"/>
</dbReference>
<dbReference type="OrthoDB" id="9796771at2"/>
<proteinExistence type="predicted"/>
<keyword evidence="2 4" id="KW-0479">Metal-binding</keyword>
<name>A0A1I5WM30_9BACT</name>
<dbReference type="PANTHER" id="PTHR40394:SF2">
    <property type="entry name" value="QUINOL:CYTOCHROME C OXIDOREDUCTASE MEMBRANE PROTEIN"/>
    <property type="match status" value="1"/>
</dbReference>
<evidence type="ECO:0000256" key="2">
    <source>
        <dbReference type="ARBA" id="ARBA00022723"/>
    </source>
</evidence>
<evidence type="ECO:0000256" key="4">
    <source>
        <dbReference type="PROSITE-ProRule" id="PRU00433"/>
    </source>
</evidence>
<evidence type="ECO:0000313" key="6">
    <source>
        <dbReference type="EMBL" id="SFQ20631.1"/>
    </source>
</evidence>
<feature type="domain" description="Cytochrome c" evidence="5">
    <location>
        <begin position="119"/>
        <end position="203"/>
    </location>
</feature>
<dbReference type="EMBL" id="FOXH01000012">
    <property type="protein sequence ID" value="SFQ20631.1"/>
    <property type="molecule type" value="Genomic_DNA"/>
</dbReference>
<reference evidence="6 7" key="1">
    <citation type="submission" date="2016-10" db="EMBL/GenBank/DDBJ databases">
        <authorList>
            <person name="de Groot N.N."/>
        </authorList>
    </citation>
    <scope>NUCLEOTIDE SEQUENCE [LARGE SCALE GENOMIC DNA]</scope>
    <source>
        <strain evidence="7">E92,LMG 26720,CCM 7988</strain>
    </source>
</reference>
<sequence>MFTIKTKGFLVAGAVAIAMSSCRDTHNNPGTEFAPNMYHSVAYEPMTQSEGDTNTINPHGMNMRLPVKGTVARRYYPANLSDSVKRALLQEDLTARLVPSDSIAMSEAILKNPFTATPENIEAGKLQYERFCQHCHGEAGKGDGLVGKMYKGVPVYSSDALKDVNDGHIYHTITYGKGRMWAHGSQITPENRWKIVLYVHELQKQ</sequence>
<dbReference type="PROSITE" id="PS51257">
    <property type="entry name" value="PROKAR_LIPOPROTEIN"/>
    <property type="match status" value="1"/>
</dbReference>
<keyword evidence="7" id="KW-1185">Reference proteome</keyword>
<dbReference type="STRING" id="1079859.SAMN04515674_11238"/>
<dbReference type="AlphaFoldDB" id="A0A1I5WM30"/>
<keyword evidence="3 4" id="KW-0408">Iron</keyword>
<dbReference type="RefSeq" id="WP_092018583.1">
    <property type="nucleotide sequence ID" value="NZ_FOXH01000012.1"/>
</dbReference>
<dbReference type="PANTHER" id="PTHR40394">
    <property type="entry name" value="LIPOPROTEIN-RELATED"/>
    <property type="match status" value="1"/>
</dbReference>
<dbReference type="Pfam" id="PF13442">
    <property type="entry name" value="Cytochrome_CBB3"/>
    <property type="match status" value="1"/>
</dbReference>
<evidence type="ECO:0000313" key="7">
    <source>
        <dbReference type="Proteomes" id="UP000199306"/>
    </source>
</evidence>
<dbReference type="InterPro" id="IPR009056">
    <property type="entry name" value="Cyt_c-like_dom"/>
</dbReference>
<keyword evidence="1 4" id="KW-0349">Heme</keyword>
<dbReference type="InterPro" id="IPR036909">
    <property type="entry name" value="Cyt_c-like_dom_sf"/>
</dbReference>
<accession>A0A1I5WM30</accession>
<dbReference type="PROSITE" id="PS51007">
    <property type="entry name" value="CYTC"/>
    <property type="match status" value="1"/>
</dbReference>
<dbReference type="GO" id="GO:0046872">
    <property type="term" value="F:metal ion binding"/>
    <property type="evidence" value="ECO:0007669"/>
    <property type="project" value="UniProtKB-KW"/>
</dbReference>
<protein>
    <submittedName>
        <fullName evidence="6">Cytochrome C oxidase, cbb3-type, subunit III</fullName>
    </submittedName>
</protein>
<dbReference type="SUPFAM" id="SSF46626">
    <property type="entry name" value="Cytochrome c"/>
    <property type="match status" value="1"/>
</dbReference>